<dbReference type="Pfam" id="PF00563">
    <property type="entry name" value="EAL"/>
    <property type="match status" value="1"/>
</dbReference>
<dbReference type="PROSITE" id="PS50883">
    <property type="entry name" value="EAL"/>
    <property type="match status" value="1"/>
</dbReference>
<evidence type="ECO:0000313" key="2">
    <source>
        <dbReference type="EMBL" id="PXX92566.1"/>
    </source>
</evidence>
<dbReference type="Pfam" id="PF01590">
    <property type="entry name" value="GAF"/>
    <property type="match status" value="1"/>
</dbReference>
<evidence type="ECO:0000259" key="1">
    <source>
        <dbReference type="PROSITE" id="PS50883"/>
    </source>
</evidence>
<organism evidence="2 3">
    <name type="scientific">Marinobacter vulgaris</name>
    <dbReference type="NCBI Taxonomy" id="1928331"/>
    <lineage>
        <taxon>Bacteria</taxon>
        <taxon>Pseudomonadati</taxon>
        <taxon>Pseudomonadota</taxon>
        <taxon>Gammaproteobacteria</taxon>
        <taxon>Pseudomonadales</taxon>
        <taxon>Marinobacteraceae</taxon>
        <taxon>Marinobacter</taxon>
    </lineage>
</organism>
<dbReference type="InterPro" id="IPR029016">
    <property type="entry name" value="GAF-like_dom_sf"/>
</dbReference>
<dbReference type="SUPFAM" id="SSF141868">
    <property type="entry name" value="EAL domain-like"/>
    <property type="match status" value="1"/>
</dbReference>
<reference evidence="2 3" key="2">
    <citation type="submission" date="2018-06" db="EMBL/GenBank/DDBJ databases">
        <title>Marinobactersediminissp. nov, a moderately halophilic bacterium isolated from marine solar saltern.</title>
        <authorList>
            <person name="Zhang Y."/>
        </authorList>
    </citation>
    <scope>NUCLEOTIDE SEQUENCE [LARGE SCALE GENOMIC DNA]</scope>
    <source>
        <strain evidence="2 3">F01</strain>
    </source>
</reference>
<gene>
    <name evidence="2" type="ORF">DIT71_05075</name>
</gene>
<dbReference type="SMART" id="SM00052">
    <property type="entry name" value="EAL"/>
    <property type="match status" value="1"/>
</dbReference>
<dbReference type="InterPro" id="IPR001633">
    <property type="entry name" value="EAL_dom"/>
</dbReference>
<dbReference type="Gene3D" id="3.30.70.270">
    <property type="match status" value="1"/>
</dbReference>
<dbReference type="InterPro" id="IPR000160">
    <property type="entry name" value="GGDEF_dom"/>
</dbReference>
<comment type="caution">
    <text evidence="2">The sequence shown here is derived from an EMBL/GenBank/DDBJ whole genome shotgun (WGS) entry which is preliminary data.</text>
</comment>
<dbReference type="Gene3D" id="3.30.450.40">
    <property type="match status" value="1"/>
</dbReference>
<dbReference type="OrthoDB" id="9804951at2"/>
<dbReference type="InterPro" id="IPR003018">
    <property type="entry name" value="GAF"/>
</dbReference>
<accession>A0A2V3ZNM0</accession>
<dbReference type="EMBL" id="QFWX01000002">
    <property type="protein sequence ID" value="PXX92566.1"/>
    <property type="molecule type" value="Genomic_DNA"/>
</dbReference>
<reference evidence="3" key="1">
    <citation type="submission" date="2018-05" db="EMBL/GenBank/DDBJ databases">
        <authorList>
            <person name="Lu D."/>
        </authorList>
    </citation>
    <scope>NUCLEOTIDE SEQUENCE [LARGE SCALE GENOMIC DNA]</scope>
    <source>
        <strain evidence="3">F01</strain>
    </source>
</reference>
<protein>
    <submittedName>
        <fullName evidence="2">Sensor domain-containing phosphodiesterase</fullName>
    </submittedName>
</protein>
<dbReference type="Proteomes" id="UP000253987">
    <property type="component" value="Unassembled WGS sequence"/>
</dbReference>
<sequence length="593" mass="65821">MSNNEEARLSVLRQLNLLDTPPSESFDRITRLASLLFDLPIAAVSLTDRDRQWFKSRVGVDHREIPRFKACCGDVTDSSAVLVINDLLASSDYHDSHLAASGIRFYAGAPLITHDGHTLGAMCVLGTEPRQVTDQERNILRDLAAMVMAQIDLQHAVGRVEPTTGLPNYLSFVEDLNDLARDFPNDQCHVLGTELVDLAQINALQRVMGPAYLDSLSQTVARKIREKLGDQAKIYHVGPCQFAHLESGNKSEIFERAVSLRQSLLEVTVNGSAPFMLRPVVGLAPVQLGRTQPDAVLRLAHTACRDARDNEKGAGFYSESSDNRYQRRFSLISDFQQALQSDDQLHLAYQPRVDMASARCVSAEALIRWQHPEVGNVSPAEFIPLVENTSMARALTDWVMRNAIRQAASWHRRGLELRISINIAAANLEEQDFSERLLGYLRREALPLRAIELELTESGLISNGRAARQQLEKLMALGVRIAIDDFGTGYSSLAYLQTIPAHVVKIDRSFISGLDHHERCQTLVRSMIAMAHELGYSVVGEGVETGEGKEILHSLGCDEIQGYLIARPMTSADFDSWFMAHINTAAASQSRRS</sequence>
<dbReference type="PANTHER" id="PTHR33121:SF19">
    <property type="entry name" value="CYCLIC DI-GMP PHOSPHODIESTERASE PA2567"/>
    <property type="match status" value="1"/>
</dbReference>
<dbReference type="SUPFAM" id="SSF55781">
    <property type="entry name" value="GAF domain-like"/>
    <property type="match status" value="1"/>
</dbReference>
<dbReference type="SMART" id="SM00065">
    <property type="entry name" value="GAF"/>
    <property type="match status" value="1"/>
</dbReference>
<dbReference type="AlphaFoldDB" id="A0A2V3ZNM0"/>
<keyword evidence="3" id="KW-1185">Reference proteome</keyword>
<dbReference type="InterPro" id="IPR029787">
    <property type="entry name" value="Nucleotide_cyclase"/>
</dbReference>
<dbReference type="Pfam" id="PF00990">
    <property type="entry name" value="GGDEF"/>
    <property type="match status" value="1"/>
</dbReference>
<evidence type="ECO:0000313" key="3">
    <source>
        <dbReference type="Proteomes" id="UP000253987"/>
    </source>
</evidence>
<feature type="domain" description="EAL" evidence="1">
    <location>
        <begin position="328"/>
        <end position="582"/>
    </location>
</feature>
<dbReference type="SUPFAM" id="SSF55073">
    <property type="entry name" value="Nucleotide cyclase"/>
    <property type="match status" value="1"/>
</dbReference>
<dbReference type="Gene3D" id="3.20.20.450">
    <property type="entry name" value="EAL domain"/>
    <property type="match status" value="1"/>
</dbReference>
<dbReference type="CDD" id="cd01948">
    <property type="entry name" value="EAL"/>
    <property type="match status" value="1"/>
</dbReference>
<dbReference type="RefSeq" id="WP_114612120.1">
    <property type="nucleotide sequence ID" value="NZ_QFWX01000002.1"/>
</dbReference>
<dbReference type="InterPro" id="IPR050706">
    <property type="entry name" value="Cyclic-di-GMP_PDE-like"/>
</dbReference>
<dbReference type="GO" id="GO:0071111">
    <property type="term" value="F:cyclic-guanylate-specific phosphodiesterase activity"/>
    <property type="evidence" value="ECO:0007669"/>
    <property type="project" value="InterPro"/>
</dbReference>
<proteinExistence type="predicted"/>
<dbReference type="InterPro" id="IPR035919">
    <property type="entry name" value="EAL_sf"/>
</dbReference>
<name>A0A2V3ZNM0_9GAMM</name>
<dbReference type="InterPro" id="IPR043128">
    <property type="entry name" value="Rev_trsase/Diguanyl_cyclase"/>
</dbReference>
<dbReference type="PANTHER" id="PTHR33121">
    <property type="entry name" value="CYCLIC DI-GMP PHOSPHODIESTERASE PDEF"/>
    <property type="match status" value="1"/>
</dbReference>